<keyword evidence="2" id="KW-1185">Reference proteome</keyword>
<evidence type="ECO:0008006" key="3">
    <source>
        <dbReference type="Google" id="ProtNLM"/>
    </source>
</evidence>
<dbReference type="EMBL" id="JBJQOH010000004">
    <property type="protein sequence ID" value="KAL3686714.1"/>
    <property type="molecule type" value="Genomic_DNA"/>
</dbReference>
<comment type="caution">
    <text evidence="1">The sequence shown here is derived from an EMBL/GenBank/DDBJ whole genome shotgun (WGS) entry which is preliminary data.</text>
</comment>
<accession>A0ABD3H865</accession>
<protein>
    <recommendedName>
        <fullName evidence="3">PASTA domain-containing protein</fullName>
    </recommendedName>
</protein>
<gene>
    <name evidence="1" type="ORF">R1sor_013023</name>
</gene>
<dbReference type="Proteomes" id="UP001633002">
    <property type="component" value="Unassembled WGS sequence"/>
</dbReference>
<organism evidence="1 2">
    <name type="scientific">Riccia sorocarpa</name>
    <dbReference type="NCBI Taxonomy" id="122646"/>
    <lineage>
        <taxon>Eukaryota</taxon>
        <taxon>Viridiplantae</taxon>
        <taxon>Streptophyta</taxon>
        <taxon>Embryophyta</taxon>
        <taxon>Marchantiophyta</taxon>
        <taxon>Marchantiopsida</taxon>
        <taxon>Marchantiidae</taxon>
        <taxon>Marchantiales</taxon>
        <taxon>Ricciaceae</taxon>
        <taxon>Riccia</taxon>
    </lineage>
</organism>
<evidence type="ECO:0000313" key="1">
    <source>
        <dbReference type="EMBL" id="KAL3686714.1"/>
    </source>
</evidence>
<name>A0ABD3H865_9MARC</name>
<evidence type="ECO:0000313" key="2">
    <source>
        <dbReference type="Proteomes" id="UP001633002"/>
    </source>
</evidence>
<proteinExistence type="predicted"/>
<reference evidence="1 2" key="1">
    <citation type="submission" date="2024-09" db="EMBL/GenBank/DDBJ databases">
        <title>Chromosome-scale assembly of Riccia sorocarpa.</title>
        <authorList>
            <person name="Paukszto L."/>
        </authorList>
    </citation>
    <scope>NUCLEOTIDE SEQUENCE [LARGE SCALE GENOMIC DNA]</scope>
    <source>
        <strain evidence="1">LP-2024</strain>
        <tissue evidence="1">Aerial parts of the thallus</tissue>
    </source>
</reference>
<dbReference type="AlphaFoldDB" id="A0ABD3H865"/>
<sequence length="88" mass="9531">MFDISLTIGIPGSDIKETAVKPEIEEDEPPAEMEEPELPAVDETVPISVVNLERTEVSGADLDQVKEALLGAGFAVGRKTDKEYRSSE</sequence>